<dbReference type="EC" id="2.7.13.3" evidence="2"/>
<organism evidence="13 14">
    <name type="scientific">Roseateles koreensis</name>
    <dbReference type="NCBI Taxonomy" id="2987526"/>
    <lineage>
        <taxon>Bacteria</taxon>
        <taxon>Pseudomonadati</taxon>
        <taxon>Pseudomonadota</taxon>
        <taxon>Betaproteobacteria</taxon>
        <taxon>Burkholderiales</taxon>
        <taxon>Sphaerotilaceae</taxon>
        <taxon>Roseateles</taxon>
    </lineage>
</organism>
<dbReference type="Gene3D" id="3.30.450.20">
    <property type="entry name" value="PAS domain"/>
    <property type="match status" value="3"/>
</dbReference>
<dbReference type="SUPFAM" id="SSF55874">
    <property type="entry name" value="ATPase domain of HSP90 chaperone/DNA topoisomerase II/histidine kinase"/>
    <property type="match status" value="1"/>
</dbReference>
<feature type="domain" description="PAS" evidence="10">
    <location>
        <begin position="140"/>
        <end position="206"/>
    </location>
</feature>
<name>A0ABT5KZB1_9BURK</name>
<dbReference type="InterPro" id="IPR011006">
    <property type="entry name" value="CheY-like_superfamily"/>
</dbReference>
<dbReference type="NCBIfam" id="TIGR00229">
    <property type="entry name" value="sensory_box"/>
    <property type="match status" value="2"/>
</dbReference>
<dbReference type="PROSITE" id="PS50112">
    <property type="entry name" value="PAS"/>
    <property type="match status" value="2"/>
</dbReference>
<evidence type="ECO:0000256" key="3">
    <source>
        <dbReference type="ARBA" id="ARBA00022553"/>
    </source>
</evidence>
<evidence type="ECO:0000256" key="6">
    <source>
        <dbReference type="PROSITE-ProRule" id="PRU00169"/>
    </source>
</evidence>
<feature type="modified residue" description="Phosphohistidine" evidence="5">
    <location>
        <position position="1168"/>
    </location>
</feature>
<dbReference type="InterPro" id="IPR000014">
    <property type="entry name" value="PAS"/>
</dbReference>
<gene>
    <name evidence="13" type="ORF">PRZ01_17845</name>
</gene>
<evidence type="ECO:0000259" key="9">
    <source>
        <dbReference type="PROSITE" id="PS50110"/>
    </source>
</evidence>
<keyword evidence="3 6" id="KW-0597">Phosphoprotein</keyword>
<dbReference type="Pfam" id="PF00512">
    <property type="entry name" value="HisKA"/>
    <property type="match status" value="1"/>
</dbReference>
<feature type="domain" description="Histidine kinase" evidence="8">
    <location>
        <begin position="551"/>
        <end position="772"/>
    </location>
</feature>
<dbReference type="PRINTS" id="PR00344">
    <property type="entry name" value="BCTRLSENSOR"/>
</dbReference>
<dbReference type="InterPro" id="IPR036097">
    <property type="entry name" value="HisK_dim/P_sf"/>
</dbReference>
<dbReference type="InterPro" id="IPR008207">
    <property type="entry name" value="Sig_transdc_His_kin_Hpt_dom"/>
</dbReference>
<comment type="catalytic activity">
    <reaction evidence="1">
        <text>ATP + protein L-histidine = ADP + protein N-phospho-L-histidine.</text>
        <dbReference type="EC" id="2.7.13.3"/>
    </reaction>
</comment>
<evidence type="ECO:0000313" key="13">
    <source>
        <dbReference type="EMBL" id="MDC8787057.1"/>
    </source>
</evidence>
<dbReference type="SMART" id="SM00388">
    <property type="entry name" value="HisKA"/>
    <property type="match status" value="1"/>
</dbReference>
<feature type="modified residue" description="4-aspartylphosphate" evidence="6">
    <location>
        <position position="850"/>
    </location>
</feature>
<keyword evidence="7" id="KW-0175">Coiled coil</keyword>
<dbReference type="EMBL" id="JAQQXS010000020">
    <property type="protein sequence ID" value="MDC8787057.1"/>
    <property type="molecule type" value="Genomic_DNA"/>
</dbReference>
<dbReference type="CDD" id="cd00156">
    <property type="entry name" value="REC"/>
    <property type="match status" value="1"/>
</dbReference>
<dbReference type="InterPro" id="IPR036890">
    <property type="entry name" value="HATPase_C_sf"/>
</dbReference>
<feature type="domain" description="Response regulatory" evidence="9">
    <location>
        <begin position="949"/>
        <end position="1067"/>
    </location>
</feature>
<dbReference type="SMART" id="SM00086">
    <property type="entry name" value="PAC"/>
    <property type="match status" value="3"/>
</dbReference>
<protein>
    <recommendedName>
        <fullName evidence="2">histidine kinase</fullName>
        <ecNumber evidence="2">2.7.13.3</ecNumber>
    </recommendedName>
</protein>
<dbReference type="InterPro" id="IPR003594">
    <property type="entry name" value="HATPase_dom"/>
</dbReference>
<dbReference type="InterPro" id="IPR001610">
    <property type="entry name" value="PAC"/>
</dbReference>
<dbReference type="InterPro" id="IPR001789">
    <property type="entry name" value="Sig_transdc_resp-reg_receiver"/>
</dbReference>
<dbReference type="SUPFAM" id="SSF47226">
    <property type="entry name" value="Histidine-containing phosphotransfer domain, HPT domain"/>
    <property type="match status" value="1"/>
</dbReference>
<feature type="domain" description="HPt" evidence="12">
    <location>
        <begin position="1129"/>
        <end position="1240"/>
    </location>
</feature>
<dbReference type="Pfam" id="PF08447">
    <property type="entry name" value="PAS_3"/>
    <property type="match status" value="2"/>
</dbReference>
<dbReference type="CDD" id="cd00082">
    <property type="entry name" value="HisKA"/>
    <property type="match status" value="1"/>
</dbReference>
<evidence type="ECO:0000259" key="11">
    <source>
        <dbReference type="PROSITE" id="PS50113"/>
    </source>
</evidence>
<dbReference type="CDD" id="cd00130">
    <property type="entry name" value="PAS"/>
    <property type="match status" value="2"/>
</dbReference>
<evidence type="ECO:0000259" key="12">
    <source>
        <dbReference type="PROSITE" id="PS50894"/>
    </source>
</evidence>
<feature type="domain" description="PAC" evidence="11">
    <location>
        <begin position="222"/>
        <end position="274"/>
    </location>
</feature>
<feature type="domain" description="PAS" evidence="10">
    <location>
        <begin position="402"/>
        <end position="474"/>
    </location>
</feature>
<dbReference type="Pfam" id="PF00072">
    <property type="entry name" value="Response_reg"/>
    <property type="match status" value="2"/>
</dbReference>
<sequence>MHKLLLRQIKRSLGSDESQLAAVLTEISALATQPGLSVQAAGLLQRLDDFLQRVDGAYAQNDRDLELRSRSLALSSAELTSSNERLRHELLSRTRAIDSLRQTAQGLSQSINADLPAPNADTLESLSAQMSDLVRQKDNSQKKLQEALASLAAQKFALDQHGIVSITDTNGVINYVNDKFCEISGYSREELIGQTHQKINSGSHPEAFFTQLWQTILSGKVWHGEICNRTKSGHLYWVQATIAPLTDESGQPQQFIAIRTDITLRKRMEEAVQAAESRLLSITNAVPGVVFRCEVEPTAGRARYTFVSDRVREVRALEPAQLLVDARLATRQICAEDRAHCIQSIQTAARRHSSWQDEYRINMPDGSQRWLRTEIRPEPILAPDGATVFTGIWQDVTLVKEATSRLHDITASIPVAVFQAHQTTHGQLHIPFCSRALERICGLTPDEVKDSTAPFMALLHPEDAAEFREKFQQSAVLLQPWSLDFRLRHRRNGITVWVHGEGQAQKANDGGILWNGYLADISEPKQVSEELRRAKEGAESANRAKSDFLANMSHEIRTPLNGIIGMTELALDSTLNPEQREQLELVKSSSEGLRRVINDILDFTKIEAGRMEIENIPFDLDRTLTDTLKGLAAKAKDKALELICDVSADVPRHVFGDSGRLKQVLLNLVGNAIKFTEAGEVILKLRKGDAPNQPHQLIFTILDSGIGLPPEKQQTIFDAFTQEDSSITRRYGGTGLGLTISSRLVEAMGGVIWVDSRLGEGSKFHFTLDLLPVIEQRPPATPESSVTRPPPLDNLRVLLVDDHPACRQILADMLQDAGAQVTQQASAQAALNAWQAAHQQEKAFDLVLLDAYLPEVQDLLDGVTALSPRQGSDGKCSEPAPKVILLSVAGIKPIARWDAAVLNVSTVSKPVMRAELLQACTRVSRQDSIKPALPQPRADSSGQPANKLHILLVEDHPINQKFATEILQRWGHQVRVADNGRLALEALTAQAFDLVLMDMMMPEMDGLEATRRFRAQEIGTGRHTPIVAMTANAMQTDRDRCAAAGMDDFIAKPINVAEFHRMLARYHPRTPPATPVGMPAATVLLSTTMRTPLSTSAPPSTADVAAIGLNAPHIGRGQFDYAKALREADQEMVAIIRETFITHWPSELQALNQGVLTGNLASIRHVSHSAKSTLKMFGARPAVELMEQIETLATPFAPAPDSVHELTSAPGATPPSSDLQPLILALAEQVDHLVVALQAQLTPHTT</sequence>
<dbReference type="Pfam" id="PF13426">
    <property type="entry name" value="PAS_9"/>
    <property type="match status" value="1"/>
</dbReference>
<dbReference type="Gene3D" id="3.30.565.10">
    <property type="entry name" value="Histidine kinase-like ATPase, C-terminal domain"/>
    <property type="match status" value="1"/>
</dbReference>
<evidence type="ECO:0000256" key="5">
    <source>
        <dbReference type="PROSITE-ProRule" id="PRU00110"/>
    </source>
</evidence>
<dbReference type="PROSITE" id="PS50113">
    <property type="entry name" value="PAC"/>
    <property type="match status" value="3"/>
</dbReference>
<dbReference type="PANTHER" id="PTHR45339:SF3">
    <property type="entry name" value="HISTIDINE KINASE"/>
    <property type="match status" value="1"/>
</dbReference>
<dbReference type="InterPro" id="IPR036641">
    <property type="entry name" value="HPT_dom_sf"/>
</dbReference>
<accession>A0ABT5KZB1</accession>
<dbReference type="Pfam" id="PF02518">
    <property type="entry name" value="HATPase_c"/>
    <property type="match status" value="1"/>
</dbReference>
<dbReference type="InterPro" id="IPR003661">
    <property type="entry name" value="HisK_dim/P_dom"/>
</dbReference>
<dbReference type="Gene3D" id="1.10.287.130">
    <property type="match status" value="1"/>
</dbReference>
<dbReference type="InterPro" id="IPR000700">
    <property type="entry name" value="PAS-assoc_C"/>
</dbReference>
<dbReference type="Gene3D" id="1.20.120.160">
    <property type="entry name" value="HPT domain"/>
    <property type="match status" value="1"/>
</dbReference>
<dbReference type="RefSeq" id="WP_273598197.1">
    <property type="nucleotide sequence ID" value="NZ_JAQQXS010000020.1"/>
</dbReference>
<comment type="caution">
    <text evidence="13">The sequence shown here is derived from an EMBL/GenBank/DDBJ whole genome shotgun (WGS) entry which is preliminary data.</text>
</comment>
<dbReference type="PROSITE" id="PS50110">
    <property type="entry name" value="RESPONSE_REGULATORY"/>
    <property type="match status" value="2"/>
</dbReference>
<evidence type="ECO:0000256" key="7">
    <source>
        <dbReference type="SAM" id="Coils"/>
    </source>
</evidence>
<dbReference type="SUPFAM" id="SSF55785">
    <property type="entry name" value="PYP-like sensor domain (PAS domain)"/>
    <property type="match status" value="3"/>
</dbReference>
<keyword evidence="4" id="KW-0902">Two-component regulatory system</keyword>
<dbReference type="InterPro" id="IPR005467">
    <property type="entry name" value="His_kinase_dom"/>
</dbReference>
<dbReference type="SUPFAM" id="SSF47384">
    <property type="entry name" value="Homodimeric domain of signal transducing histidine kinase"/>
    <property type="match status" value="1"/>
</dbReference>
<dbReference type="Gene3D" id="3.40.50.2300">
    <property type="match status" value="2"/>
</dbReference>
<dbReference type="InterPro" id="IPR035965">
    <property type="entry name" value="PAS-like_dom_sf"/>
</dbReference>
<feature type="domain" description="Response regulatory" evidence="9">
    <location>
        <begin position="796"/>
        <end position="924"/>
    </location>
</feature>
<feature type="domain" description="PAC" evidence="11">
    <location>
        <begin position="481"/>
        <end position="533"/>
    </location>
</feature>
<dbReference type="SMART" id="SM00387">
    <property type="entry name" value="HATPase_c"/>
    <property type="match status" value="1"/>
</dbReference>
<evidence type="ECO:0000256" key="1">
    <source>
        <dbReference type="ARBA" id="ARBA00000085"/>
    </source>
</evidence>
<feature type="coiled-coil region" evidence="7">
    <location>
        <begin position="123"/>
        <end position="150"/>
    </location>
</feature>
<keyword evidence="14" id="KW-1185">Reference proteome</keyword>
<dbReference type="SUPFAM" id="SSF52172">
    <property type="entry name" value="CheY-like"/>
    <property type="match status" value="2"/>
</dbReference>
<evidence type="ECO:0000313" key="14">
    <source>
        <dbReference type="Proteomes" id="UP001219862"/>
    </source>
</evidence>
<evidence type="ECO:0000256" key="2">
    <source>
        <dbReference type="ARBA" id="ARBA00012438"/>
    </source>
</evidence>
<dbReference type="PROSITE" id="PS50109">
    <property type="entry name" value="HIS_KIN"/>
    <property type="match status" value="1"/>
</dbReference>
<dbReference type="PANTHER" id="PTHR45339">
    <property type="entry name" value="HYBRID SIGNAL TRANSDUCTION HISTIDINE KINASE J"/>
    <property type="match status" value="1"/>
</dbReference>
<dbReference type="SMART" id="SM00448">
    <property type="entry name" value="REC"/>
    <property type="match status" value="2"/>
</dbReference>
<dbReference type="SMART" id="SM00091">
    <property type="entry name" value="PAS"/>
    <property type="match status" value="2"/>
</dbReference>
<dbReference type="Proteomes" id="UP001219862">
    <property type="component" value="Unassembled WGS sequence"/>
</dbReference>
<dbReference type="InterPro" id="IPR004358">
    <property type="entry name" value="Sig_transdc_His_kin-like_C"/>
</dbReference>
<feature type="modified residue" description="4-aspartylphosphate" evidence="6">
    <location>
        <position position="998"/>
    </location>
</feature>
<evidence type="ECO:0000259" key="8">
    <source>
        <dbReference type="PROSITE" id="PS50109"/>
    </source>
</evidence>
<reference evidence="13 14" key="1">
    <citation type="submission" date="2022-10" db="EMBL/GenBank/DDBJ databases">
        <title>paucibacter sp. hw8 Genome sequencing.</title>
        <authorList>
            <person name="Park S."/>
        </authorList>
    </citation>
    <scope>NUCLEOTIDE SEQUENCE [LARGE SCALE GENOMIC DNA]</scope>
    <source>
        <strain evidence="14">hw8</strain>
    </source>
</reference>
<dbReference type="CDD" id="cd17546">
    <property type="entry name" value="REC_hyHK_CKI1_RcsC-like"/>
    <property type="match status" value="1"/>
</dbReference>
<dbReference type="InterPro" id="IPR013655">
    <property type="entry name" value="PAS_fold_3"/>
</dbReference>
<evidence type="ECO:0000256" key="4">
    <source>
        <dbReference type="ARBA" id="ARBA00023012"/>
    </source>
</evidence>
<feature type="domain" description="PAC" evidence="11">
    <location>
        <begin position="355"/>
        <end position="408"/>
    </location>
</feature>
<dbReference type="CDD" id="cd16922">
    <property type="entry name" value="HATPase_EvgS-ArcB-TorS-like"/>
    <property type="match status" value="1"/>
</dbReference>
<evidence type="ECO:0000259" key="10">
    <source>
        <dbReference type="PROSITE" id="PS50112"/>
    </source>
</evidence>
<dbReference type="PROSITE" id="PS50894">
    <property type="entry name" value="HPT"/>
    <property type="match status" value="1"/>
</dbReference>
<proteinExistence type="predicted"/>